<dbReference type="EMBL" id="JAAEJV010000079">
    <property type="protein sequence ID" value="MBF5060131.1"/>
    <property type="molecule type" value="Genomic_DNA"/>
</dbReference>
<gene>
    <name evidence="1" type="ORF">NEPTK9_001661</name>
</gene>
<evidence type="ECO:0000313" key="2">
    <source>
        <dbReference type="Proteomes" id="UP001194714"/>
    </source>
</evidence>
<name>A0ABS0B145_9BACT</name>
<organism evidence="1 2">
    <name type="scientific">Candidatus Neptunichlamydia vexilliferae</name>
    <dbReference type="NCBI Taxonomy" id="1651774"/>
    <lineage>
        <taxon>Bacteria</taxon>
        <taxon>Pseudomonadati</taxon>
        <taxon>Chlamydiota</taxon>
        <taxon>Chlamydiia</taxon>
        <taxon>Parachlamydiales</taxon>
        <taxon>Simkaniaceae</taxon>
        <taxon>Candidatus Neptunichlamydia</taxon>
    </lineage>
</organism>
<protein>
    <submittedName>
        <fullName evidence="1">Uncharacterized protein</fullName>
    </submittedName>
</protein>
<comment type="caution">
    <text evidence="1">The sequence shown here is derived from an EMBL/GenBank/DDBJ whole genome shotgun (WGS) entry which is preliminary data.</text>
</comment>
<accession>A0ABS0B145</accession>
<reference evidence="1 2" key="1">
    <citation type="submission" date="2020-01" db="EMBL/GenBank/DDBJ databases">
        <title>Draft genome sequence of Cand. Neptunochlamydia vexilliferae K9.</title>
        <authorList>
            <person name="Schulz F."/>
            <person name="Koestlbacher S."/>
            <person name="Wascher F."/>
            <person name="Pizzetti I."/>
            <person name="Horn M."/>
        </authorList>
    </citation>
    <scope>NUCLEOTIDE SEQUENCE [LARGE SCALE GENOMIC DNA]</scope>
    <source>
        <strain evidence="1 2">K9</strain>
    </source>
</reference>
<dbReference type="Proteomes" id="UP001194714">
    <property type="component" value="Unassembled WGS sequence"/>
</dbReference>
<evidence type="ECO:0000313" key="1">
    <source>
        <dbReference type="EMBL" id="MBF5060131.1"/>
    </source>
</evidence>
<keyword evidence="2" id="KW-1185">Reference proteome</keyword>
<sequence>MCSWGKSAVLLLQGVLQGRLSNTHAFKSAYFDHSPDRKKPSFTGLFGKNVLTKPLVK</sequence>
<proteinExistence type="predicted"/>